<keyword evidence="2" id="KW-0812">Transmembrane</keyword>
<dbReference type="EnsemblMetazoa" id="G24005.1">
    <property type="protein sequence ID" value="G24005.1:cds"/>
    <property type="gene ID" value="G24005"/>
</dbReference>
<name>A0A8W8KI87_MAGGI</name>
<sequence>MLTGFVFLGGFEFLLLIFIQPGGFVFCSECNSTKNRCCVNYYQSILKGQCTECPAGTFGLNCSSTCGDNYYGRLCKEECHCTGGQYCDPVHGCLNNHRDTTKRESGVNKTNAVKRIARFSECESNIGRCCPNYYKVNGNCTECPAGTFGLNCSGTCPRNYYGIFCEKECNCTDGQNCDSINGCIQNTVYSPSTKDFTATPILEDMYLWKNMTFAFTGSIVTALAMAAILCLRSRLKKTQKQRSLRCHGEDQADLTAARRDHGEANIENINFDQEHAHEETADNMDNLYADLRSSKLLDTYSNVTKKNSFATCTNNDIPNEDHCDSNNEFLIESLMMYTNSNEEAYAKDESVPNYEQFQMPFQYSILSLKRNLDPSVAELYGKTEYNNADAYDLVNVYENSRSSSSSNSQSEMETLLTILKTENEIDEHSDDVDRL</sequence>
<evidence type="ECO:0000256" key="2">
    <source>
        <dbReference type="SAM" id="Phobius"/>
    </source>
</evidence>
<dbReference type="OrthoDB" id="18487at2759"/>
<dbReference type="PANTHER" id="PTHR24043:SF8">
    <property type="entry name" value="EGF-LIKE DOMAIN-CONTAINING PROTEIN"/>
    <property type="match status" value="1"/>
</dbReference>
<keyword evidence="3" id="KW-0732">Signal</keyword>
<protein>
    <submittedName>
        <fullName evidence="4">Uncharacterized protein</fullName>
    </submittedName>
</protein>
<keyword evidence="2" id="KW-0472">Membrane</keyword>
<keyword evidence="1" id="KW-0245">EGF-like domain</keyword>
<reference evidence="4" key="1">
    <citation type="submission" date="2022-08" db="UniProtKB">
        <authorList>
            <consortium name="EnsemblMetazoa"/>
        </authorList>
    </citation>
    <scope>IDENTIFICATION</scope>
    <source>
        <strain evidence="4">05x7-T-G4-1.051#20</strain>
    </source>
</reference>
<evidence type="ECO:0000313" key="4">
    <source>
        <dbReference type="EnsemblMetazoa" id="G24005.1:cds"/>
    </source>
</evidence>
<dbReference type="AlphaFoldDB" id="A0A8W8KI87"/>
<accession>A0A8W8KI87</accession>
<proteinExistence type="predicted"/>
<dbReference type="InterPro" id="IPR042635">
    <property type="entry name" value="MEGF10/SREC1/2-like"/>
</dbReference>
<dbReference type="GO" id="GO:0005044">
    <property type="term" value="F:scavenger receptor activity"/>
    <property type="evidence" value="ECO:0007669"/>
    <property type="project" value="InterPro"/>
</dbReference>
<dbReference type="Gene3D" id="2.170.300.10">
    <property type="entry name" value="Tie2 ligand-binding domain superfamily"/>
    <property type="match status" value="1"/>
</dbReference>
<organism evidence="4 5">
    <name type="scientific">Magallana gigas</name>
    <name type="common">Pacific oyster</name>
    <name type="synonym">Crassostrea gigas</name>
    <dbReference type="NCBI Taxonomy" id="29159"/>
    <lineage>
        <taxon>Eukaryota</taxon>
        <taxon>Metazoa</taxon>
        <taxon>Spiralia</taxon>
        <taxon>Lophotrochozoa</taxon>
        <taxon>Mollusca</taxon>
        <taxon>Bivalvia</taxon>
        <taxon>Autobranchia</taxon>
        <taxon>Pteriomorphia</taxon>
        <taxon>Ostreida</taxon>
        <taxon>Ostreoidea</taxon>
        <taxon>Ostreidae</taxon>
        <taxon>Magallana</taxon>
    </lineage>
</organism>
<dbReference type="PANTHER" id="PTHR24043">
    <property type="entry name" value="SCAVENGER RECEPTOR CLASS F"/>
    <property type="match status" value="1"/>
</dbReference>
<evidence type="ECO:0000313" key="5">
    <source>
        <dbReference type="Proteomes" id="UP000005408"/>
    </source>
</evidence>
<keyword evidence="2" id="KW-1133">Transmembrane helix</keyword>
<feature type="transmembrane region" description="Helical" evidence="2">
    <location>
        <begin position="211"/>
        <end position="231"/>
    </location>
</feature>
<keyword evidence="5" id="KW-1185">Reference proteome</keyword>
<feature type="chain" id="PRO_5036451154" evidence="3">
    <location>
        <begin position="28"/>
        <end position="435"/>
    </location>
</feature>
<evidence type="ECO:0000256" key="3">
    <source>
        <dbReference type="SAM" id="SignalP"/>
    </source>
</evidence>
<dbReference type="Proteomes" id="UP000005408">
    <property type="component" value="Unassembled WGS sequence"/>
</dbReference>
<feature type="signal peptide" evidence="3">
    <location>
        <begin position="1"/>
        <end position="27"/>
    </location>
</feature>
<evidence type="ECO:0000256" key="1">
    <source>
        <dbReference type="ARBA" id="ARBA00022536"/>
    </source>
</evidence>